<evidence type="ECO:0000256" key="3">
    <source>
        <dbReference type="ARBA" id="ARBA00022679"/>
    </source>
</evidence>
<evidence type="ECO:0000256" key="2">
    <source>
        <dbReference type="ARBA" id="ARBA00022676"/>
    </source>
</evidence>
<sequence>MNKRIVIIPTYNEIENIEAILLKVLSLDPVFDVLIVDDGSPDGTALQVKRLQQANEGRIHLLERKGKLGLGTAYIEGFKIALSKGYDFIFEMDADFSHNPDDLIRLFKACATPAELKEENLPEEEAGNGDMSIGSRYINGVNVVNWPMGRVLMSYFAGFYVRFITGMKVQDATAGFVCYRRKTLETIPLNQIKFIGYAFQVEMKFTTWKYGFKLVEVPIIFTDRTKGTSKMSANIFKEAIFGVIQMKVNSLFKRYQA</sequence>
<dbReference type="SUPFAM" id="SSF53448">
    <property type="entry name" value="Nucleotide-diphospho-sugar transferases"/>
    <property type="match status" value="1"/>
</dbReference>
<dbReference type="EMBL" id="SEWY01000004">
    <property type="protein sequence ID" value="TBH72128.1"/>
    <property type="molecule type" value="Genomic_DNA"/>
</dbReference>
<evidence type="ECO:0000313" key="5">
    <source>
        <dbReference type="EMBL" id="TBH72128.1"/>
    </source>
</evidence>
<dbReference type="InterPro" id="IPR039528">
    <property type="entry name" value="DPM1-like"/>
</dbReference>
<dbReference type="GO" id="GO:0004582">
    <property type="term" value="F:dolichyl-phosphate beta-D-mannosyltransferase activity"/>
    <property type="evidence" value="ECO:0007669"/>
    <property type="project" value="InterPro"/>
</dbReference>
<dbReference type="OrthoDB" id="9810303at2"/>
<dbReference type="Proteomes" id="UP000293583">
    <property type="component" value="Unassembled WGS sequence"/>
</dbReference>
<feature type="domain" description="Glycosyltransferase 2-like" evidence="4">
    <location>
        <begin position="6"/>
        <end position="113"/>
    </location>
</feature>
<dbReference type="AlphaFoldDB" id="A0A4Q9BCA6"/>
<reference evidence="5 6" key="1">
    <citation type="submission" date="2019-02" db="EMBL/GenBank/DDBJ databases">
        <title>Genome of a new Bacteroidetes strain.</title>
        <authorList>
            <person name="Pitt A."/>
        </authorList>
    </citation>
    <scope>NUCLEOTIDE SEQUENCE [LARGE SCALE GENOMIC DNA]</scope>
    <source>
        <strain evidence="5 6">103A-SOEBACH</strain>
    </source>
</reference>
<protein>
    <submittedName>
        <fullName evidence="5">Polyprenol monophosphomannose synthase</fullName>
    </submittedName>
</protein>
<evidence type="ECO:0000256" key="1">
    <source>
        <dbReference type="ARBA" id="ARBA00006739"/>
    </source>
</evidence>
<dbReference type="InterPro" id="IPR001173">
    <property type="entry name" value="Glyco_trans_2-like"/>
</dbReference>
<keyword evidence="2" id="KW-0328">Glycosyltransferase</keyword>
<name>A0A4Q9BCA6_9BACT</name>
<dbReference type="PANTHER" id="PTHR43398">
    <property type="entry name" value="DOLICHOL-PHOSPHATE MANNOSYLTRANSFERASE SUBUNIT 1"/>
    <property type="match status" value="1"/>
</dbReference>
<dbReference type="Gene3D" id="3.90.550.10">
    <property type="entry name" value="Spore Coat Polysaccharide Biosynthesis Protein SpsA, Chain A"/>
    <property type="match status" value="1"/>
</dbReference>
<evidence type="ECO:0000259" key="4">
    <source>
        <dbReference type="Pfam" id="PF00535"/>
    </source>
</evidence>
<dbReference type="CDD" id="cd06442">
    <property type="entry name" value="DPM1_like"/>
    <property type="match status" value="1"/>
</dbReference>
<proteinExistence type="inferred from homology"/>
<accession>A0A4Q9BCA6</accession>
<gene>
    <name evidence="5" type="ORF">EWU20_09925</name>
</gene>
<keyword evidence="3" id="KW-0808">Transferase</keyword>
<organism evidence="5 6">
    <name type="scientific">Aquirufa antheringensis</name>
    <dbReference type="NCBI Taxonomy" id="2516559"/>
    <lineage>
        <taxon>Bacteria</taxon>
        <taxon>Pseudomonadati</taxon>
        <taxon>Bacteroidota</taxon>
        <taxon>Cytophagia</taxon>
        <taxon>Cytophagales</taxon>
        <taxon>Flectobacillaceae</taxon>
        <taxon>Aquirufa</taxon>
    </lineage>
</organism>
<dbReference type="GO" id="GO:0016020">
    <property type="term" value="C:membrane"/>
    <property type="evidence" value="ECO:0007669"/>
    <property type="project" value="GOC"/>
</dbReference>
<dbReference type="PANTHER" id="PTHR43398:SF1">
    <property type="entry name" value="DOLICHOL-PHOSPHATE MANNOSYLTRANSFERASE SUBUNIT 1"/>
    <property type="match status" value="1"/>
</dbReference>
<dbReference type="Pfam" id="PF00535">
    <property type="entry name" value="Glycos_transf_2"/>
    <property type="match status" value="1"/>
</dbReference>
<keyword evidence="6" id="KW-1185">Reference proteome</keyword>
<dbReference type="InterPro" id="IPR029044">
    <property type="entry name" value="Nucleotide-diphossugar_trans"/>
</dbReference>
<dbReference type="GO" id="GO:0009247">
    <property type="term" value="P:glycolipid biosynthetic process"/>
    <property type="evidence" value="ECO:0007669"/>
    <property type="project" value="TreeGrafter"/>
</dbReference>
<comment type="caution">
    <text evidence="5">The sequence shown here is derived from an EMBL/GenBank/DDBJ whole genome shotgun (WGS) entry which is preliminary data.</text>
</comment>
<evidence type="ECO:0000313" key="6">
    <source>
        <dbReference type="Proteomes" id="UP000293583"/>
    </source>
</evidence>
<dbReference type="FunFam" id="3.90.550.10:FF:000128">
    <property type="entry name" value="Glycosyl transferase family 2"/>
    <property type="match status" value="1"/>
</dbReference>
<comment type="similarity">
    <text evidence="1">Belongs to the glycosyltransferase 2 family.</text>
</comment>
<dbReference type="RefSeq" id="WP_130923715.1">
    <property type="nucleotide sequence ID" value="NZ_JAANOL010000004.1"/>
</dbReference>